<keyword evidence="3 7" id="KW-0812">Transmembrane</keyword>
<evidence type="ECO:0000259" key="8">
    <source>
        <dbReference type="Pfam" id="PF01618"/>
    </source>
</evidence>
<feature type="transmembrane region" description="Helical" evidence="7">
    <location>
        <begin position="50"/>
        <end position="71"/>
    </location>
</feature>
<evidence type="ECO:0000256" key="4">
    <source>
        <dbReference type="ARBA" id="ARBA00022989"/>
    </source>
</evidence>
<sequence>MAKEPAETTYHATLTRPQVFLWRMTLFLILAALIIIIIDGQTSQVRRSFMANPGLNGLIVGVLLIGIVYAFRQVLRLYPEIRWVNSFRIADPGIAGQETQPRLLAPMATMLRDRTGQLSLATGAMRSLLDSVASRLDEARETTRYLVGLLVFLGLLGTFWGLLQTISSIGTTVGSLDSGAGENTMLFDQLKEGLVAPLSGMGTAFSSSLFGLAGSLILGFLDLQAGHAQSRFYNELEDWLSGITEIQTAESESATGVPPQLRFALLDMQRSLSDLSEKVDIRSKDSDSTEAVKDLTQAVDKMIKQMRAEQKIVREWADEQAQQQYELAETLREISNQPKAPKPPAEKK</sequence>
<name>A0A1E2RZB4_9HYPH</name>
<dbReference type="RefSeq" id="WP_069094892.1">
    <property type="nucleotide sequence ID" value="NZ_MASI01000003.1"/>
</dbReference>
<evidence type="ECO:0000256" key="2">
    <source>
        <dbReference type="ARBA" id="ARBA00022475"/>
    </source>
</evidence>
<protein>
    <recommendedName>
        <fullName evidence="8">MotA/TolQ/ExbB proton channel domain-containing protein</fullName>
    </recommendedName>
</protein>
<comment type="caution">
    <text evidence="9">The sequence shown here is derived from an EMBL/GenBank/DDBJ whole genome shotgun (WGS) entry which is preliminary data.</text>
</comment>
<evidence type="ECO:0000256" key="5">
    <source>
        <dbReference type="ARBA" id="ARBA00023136"/>
    </source>
</evidence>
<evidence type="ECO:0000313" key="9">
    <source>
        <dbReference type="EMBL" id="ODA67551.1"/>
    </source>
</evidence>
<dbReference type="Proteomes" id="UP000095087">
    <property type="component" value="Unassembled WGS sequence"/>
</dbReference>
<organism evidence="9 10">
    <name type="scientific">Methyloligella halotolerans</name>
    <dbReference type="NCBI Taxonomy" id="1177755"/>
    <lineage>
        <taxon>Bacteria</taxon>
        <taxon>Pseudomonadati</taxon>
        <taxon>Pseudomonadota</taxon>
        <taxon>Alphaproteobacteria</taxon>
        <taxon>Hyphomicrobiales</taxon>
        <taxon>Hyphomicrobiaceae</taxon>
        <taxon>Methyloligella</taxon>
    </lineage>
</organism>
<dbReference type="OrthoDB" id="9794540at2"/>
<evidence type="ECO:0000256" key="1">
    <source>
        <dbReference type="ARBA" id="ARBA00004651"/>
    </source>
</evidence>
<dbReference type="STRING" id="1177755.A7A08_01585"/>
<dbReference type="GO" id="GO:0005886">
    <property type="term" value="C:plasma membrane"/>
    <property type="evidence" value="ECO:0007669"/>
    <property type="project" value="UniProtKB-SubCell"/>
</dbReference>
<dbReference type="EMBL" id="MASI01000003">
    <property type="protein sequence ID" value="ODA67551.1"/>
    <property type="molecule type" value="Genomic_DNA"/>
</dbReference>
<keyword evidence="6" id="KW-0653">Protein transport</keyword>
<keyword evidence="6" id="KW-0813">Transport</keyword>
<proteinExistence type="inferred from homology"/>
<dbReference type="InterPro" id="IPR002898">
    <property type="entry name" value="MotA_ExbB_proton_chnl"/>
</dbReference>
<dbReference type="AlphaFoldDB" id="A0A1E2RZB4"/>
<evidence type="ECO:0000313" key="10">
    <source>
        <dbReference type="Proteomes" id="UP000095087"/>
    </source>
</evidence>
<keyword evidence="4 7" id="KW-1133">Transmembrane helix</keyword>
<evidence type="ECO:0000256" key="3">
    <source>
        <dbReference type="ARBA" id="ARBA00022692"/>
    </source>
</evidence>
<comment type="similarity">
    <text evidence="6">Belongs to the exbB/tolQ family.</text>
</comment>
<dbReference type="Pfam" id="PF01618">
    <property type="entry name" value="MotA_ExbB"/>
    <property type="match status" value="1"/>
</dbReference>
<feature type="domain" description="MotA/TolQ/ExbB proton channel" evidence="8">
    <location>
        <begin position="121"/>
        <end position="207"/>
    </location>
</feature>
<gene>
    <name evidence="9" type="ORF">A7A08_01585</name>
</gene>
<evidence type="ECO:0000256" key="7">
    <source>
        <dbReference type="SAM" id="Phobius"/>
    </source>
</evidence>
<feature type="transmembrane region" description="Helical" evidence="7">
    <location>
        <begin position="20"/>
        <end position="38"/>
    </location>
</feature>
<accession>A0A1E2RZB4</accession>
<evidence type="ECO:0000256" key="6">
    <source>
        <dbReference type="RuleBase" id="RU004057"/>
    </source>
</evidence>
<reference evidence="9 10" key="1">
    <citation type="submission" date="2016-07" db="EMBL/GenBank/DDBJ databases">
        <title>Draft genome sequence of Methyloligella halotolerans C2T (VKM B-2706T=CCUG 61687T=DSM 25045T), a halotolerant polyhydroxybutyrate accumulating methylotroph.</title>
        <authorList>
            <person name="Vasilenko O.V."/>
            <person name="Doronina N.V."/>
            <person name="Poroshina M.N."/>
            <person name="Tarlachkov S.V."/>
            <person name="Trotsenko Y.A."/>
        </authorList>
    </citation>
    <scope>NUCLEOTIDE SEQUENCE [LARGE SCALE GENOMIC DNA]</scope>
    <source>
        <strain evidence="9 10">VKM B-2706</strain>
    </source>
</reference>
<keyword evidence="10" id="KW-1185">Reference proteome</keyword>
<keyword evidence="5 7" id="KW-0472">Membrane</keyword>
<feature type="transmembrane region" description="Helical" evidence="7">
    <location>
        <begin position="145"/>
        <end position="163"/>
    </location>
</feature>
<dbReference type="GO" id="GO:0015031">
    <property type="term" value="P:protein transport"/>
    <property type="evidence" value="ECO:0007669"/>
    <property type="project" value="UniProtKB-KW"/>
</dbReference>
<dbReference type="PATRIC" id="fig|1177755.3.peg.1592"/>
<comment type="subcellular location">
    <subcellularLocation>
        <location evidence="1">Cell membrane</location>
        <topology evidence="1">Multi-pass membrane protein</topology>
    </subcellularLocation>
    <subcellularLocation>
        <location evidence="6">Membrane</location>
        <topology evidence="6">Multi-pass membrane protein</topology>
    </subcellularLocation>
</comment>
<feature type="transmembrane region" description="Helical" evidence="7">
    <location>
        <begin position="194"/>
        <end position="221"/>
    </location>
</feature>
<keyword evidence="2" id="KW-1003">Cell membrane</keyword>